<name>A0A1T4UM80_9GAMM</name>
<evidence type="ECO:0000313" key="2">
    <source>
        <dbReference type="Proteomes" id="UP000190162"/>
    </source>
</evidence>
<dbReference type="AlphaFoldDB" id="A0A1T4UM80"/>
<dbReference type="Proteomes" id="UP000190162">
    <property type="component" value="Unassembled WGS sequence"/>
</dbReference>
<protein>
    <submittedName>
        <fullName evidence="1">Uncharacterized protein</fullName>
    </submittedName>
</protein>
<accession>A0A1T4UM80</accession>
<gene>
    <name evidence="1" type="ORF">SAMN02745132_02026</name>
</gene>
<organism evidence="1 2">
    <name type="scientific">Enterovibrio nigricans DSM 22720</name>
    <dbReference type="NCBI Taxonomy" id="1121868"/>
    <lineage>
        <taxon>Bacteria</taxon>
        <taxon>Pseudomonadati</taxon>
        <taxon>Pseudomonadota</taxon>
        <taxon>Gammaproteobacteria</taxon>
        <taxon>Vibrionales</taxon>
        <taxon>Vibrionaceae</taxon>
        <taxon>Enterovibrio</taxon>
    </lineage>
</organism>
<keyword evidence="2" id="KW-1185">Reference proteome</keyword>
<evidence type="ECO:0000313" key="1">
    <source>
        <dbReference type="EMBL" id="SKA53785.1"/>
    </source>
</evidence>
<dbReference type="EMBL" id="FUXU01000021">
    <property type="protein sequence ID" value="SKA53785.1"/>
    <property type="molecule type" value="Genomic_DNA"/>
</dbReference>
<reference evidence="2" key="1">
    <citation type="submission" date="2017-02" db="EMBL/GenBank/DDBJ databases">
        <authorList>
            <person name="Varghese N."/>
            <person name="Submissions S."/>
        </authorList>
    </citation>
    <scope>NUCLEOTIDE SEQUENCE [LARGE SCALE GENOMIC DNA]</scope>
    <source>
        <strain evidence="2">DSM 22720</strain>
    </source>
</reference>
<proteinExistence type="predicted"/>
<sequence length="69" mass="7727">MLCVKGEDCFVFKRATLQLDYVRVQSTDSVAKQYKKSVSVILLHRTFMLISSLSQKRKTTGVVGIPSSC</sequence>